<dbReference type="STRING" id="576131.SAMN05444486_1011039"/>
<proteinExistence type="predicted"/>
<sequence>MSDTPYSSQPPSAFWRTAVAETGIWGYDGLFRSKWKLPTNAAFATYGSCFAQHISRAVQANGKPWVNAEPAPASATTEVAARFGYGVYSSRTANIYTARMLELWVALAQKPERCAAIEIWENEGRFRDSLRPAIEPEGFDSQADCLEMLQNTARAFGRSVREAQVFVFTMGLTEGFEHAETGQPYALCPGTLAGSYDAAQHSFVNYRYPQIMKSMKSAVRGLRALNPEIKILLTVSPVPLTATATGHHVLLATQYSKSVLRAVAGDLSEMAKDIDYFPSYEIIAAPPTRAQFFAPNMRSVAPEGVALVMEHFFRGMRFSKSQLPKDEAEARRRAGVAAEAAAEELACEEILLDQGAKA</sequence>
<dbReference type="AlphaFoldDB" id="A0A1H3IFG3"/>
<accession>A0A1H3IFG3</accession>
<dbReference type="Proteomes" id="UP000199026">
    <property type="component" value="Unassembled WGS sequence"/>
</dbReference>
<feature type="domain" description="GSCFA" evidence="1">
    <location>
        <begin position="43"/>
        <end position="312"/>
    </location>
</feature>
<evidence type="ECO:0000259" key="1">
    <source>
        <dbReference type="Pfam" id="PF08885"/>
    </source>
</evidence>
<dbReference type="RefSeq" id="WP_089888374.1">
    <property type="nucleotide sequence ID" value="NZ_CALJFH010000011.1"/>
</dbReference>
<reference evidence="2 3" key="1">
    <citation type="submission" date="2016-10" db="EMBL/GenBank/DDBJ databases">
        <authorList>
            <person name="de Groot N.N."/>
        </authorList>
    </citation>
    <scope>NUCLEOTIDE SEQUENCE [LARGE SCALE GENOMIC DNA]</scope>
    <source>
        <strain evidence="2 3">DSM 24677</strain>
    </source>
</reference>
<dbReference type="InterPro" id="IPR014982">
    <property type="entry name" value="GSCFA"/>
</dbReference>
<dbReference type="GeneID" id="78123823"/>
<organism evidence="2 3">
    <name type="scientific">Lentibacter algarum</name>
    <dbReference type="NCBI Taxonomy" id="576131"/>
    <lineage>
        <taxon>Bacteria</taxon>
        <taxon>Pseudomonadati</taxon>
        <taxon>Pseudomonadota</taxon>
        <taxon>Alphaproteobacteria</taxon>
        <taxon>Rhodobacterales</taxon>
        <taxon>Roseobacteraceae</taxon>
        <taxon>Lentibacter</taxon>
    </lineage>
</organism>
<evidence type="ECO:0000313" key="2">
    <source>
        <dbReference type="EMBL" id="SDY26372.1"/>
    </source>
</evidence>
<name>A0A1H3IFG3_9RHOB</name>
<gene>
    <name evidence="2" type="ORF">SAMN05444486_1011039</name>
</gene>
<keyword evidence="3" id="KW-1185">Reference proteome</keyword>
<dbReference type="OrthoDB" id="369216at2"/>
<protein>
    <submittedName>
        <fullName evidence="2">GSCFA family protein</fullName>
    </submittedName>
</protein>
<dbReference type="EMBL" id="FNPR01000001">
    <property type="protein sequence ID" value="SDY26372.1"/>
    <property type="molecule type" value="Genomic_DNA"/>
</dbReference>
<dbReference type="Pfam" id="PF08885">
    <property type="entry name" value="GSCFA"/>
    <property type="match status" value="1"/>
</dbReference>
<evidence type="ECO:0000313" key="3">
    <source>
        <dbReference type="Proteomes" id="UP000199026"/>
    </source>
</evidence>